<sequence length="233" mass="26293">MANLQLVPSEIVLGPEMEDSETYSRSCDYCRAMKIRCTRKKPACQRCSKKGISCTRNNPFHKRGPKPKPLYPVFAPNHRRQIRAKSEADRRSGMPFILLPAAYPASLPPVLWFWLEYYQNNGLFDSVPVISQPLLFQSIYASTNIGPGDPLFHLLEAIAWVARTHSNMGPEKFHSAWQMHIAHQDLDSYFVSPEPSSPVSSSPQPSAFDYSCFTNATNLLVSFSHAINDPSFQ</sequence>
<name>A0ACC2RPL7_9FUNG</name>
<proteinExistence type="predicted"/>
<gene>
    <name evidence="1" type="ORF">DSO57_1038333</name>
</gene>
<evidence type="ECO:0000313" key="2">
    <source>
        <dbReference type="Proteomes" id="UP001165960"/>
    </source>
</evidence>
<dbReference type="Proteomes" id="UP001165960">
    <property type="component" value="Unassembled WGS sequence"/>
</dbReference>
<organism evidence="1 2">
    <name type="scientific">Entomophthora muscae</name>
    <dbReference type="NCBI Taxonomy" id="34485"/>
    <lineage>
        <taxon>Eukaryota</taxon>
        <taxon>Fungi</taxon>
        <taxon>Fungi incertae sedis</taxon>
        <taxon>Zoopagomycota</taxon>
        <taxon>Entomophthoromycotina</taxon>
        <taxon>Entomophthoromycetes</taxon>
        <taxon>Entomophthorales</taxon>
        <taxon>Entomophthoraceae</taxon>
        <taxon>Entomophthora</taxon>
    </lineage>
</organism>
<protein>
    <submittedName>
        <fullName evidence="1">Uncharacterized protein</fullName>
    </submittedName>
</protein>
<reference evidence="1" key="1">
    <citation type="submission" date="2022-04" db="EMBL/GenBank/DDBJ databases">
        <title>Genome of the entomopathogenic fungus Entomophthora muscae.</title>
        <authorList>
            <person name="Elya C."/>
            <person name="Lovett B.R."/>
            <person name="Lee E."/>
            <person name="Macias A.M."/>
            <person name="Hajek A.E."/>
            <person name="De Bivort B.L."/>
            <person name="Kasson M.T."/>
            <person name="De Fine Licht H.H."/>
            <person name="Stajich J.E."/>
        </authorList>
    </citation>
    <scope>NUCLEOTIDE SEQUENCE</scope>
    <source>
        <strain evidence="1">Berkeley</strain>
    </source>
</reference>
<keyword evidence="2" id="KW-1185">Reference proteome</keyword>
<comment type="caution">
    <text evidence="1">The sequence shown here is derived from an EMBL/GenBank/DDBJ whole genome shotgun (WGS) entry which is preliminary data.</text>
</comment>
<accession>A0ACC2RPL7</accession>
<evidence type="ECO:0000313" key="1">
    <source>
        <dbReference type="EMBL" id="KAJ9052029.1"/>
    </source>
</evidence>
<dbReference type="EMBL" id="QTSX02006864">
    <property type="protein sequence ID" value="KAJ9052029.1"/>
    <property type="molecule type" value="Genomic_DNA"/>
</dbReference>